<dbReference type="EMBL" id="LT554489">
    <property type="protein sequence ID" value="SAM06054.1"/>
    <property type="molecule type" value="Genomic_DNA"/>
</dbReference>
<dbReference type="Pfam" id="PF00415">
    <property type="entry name" value="RCC1"/>
    <property type="match status" value="1"/>
</dbReference>
<dbReference type="AlphaFoldDB" id="A0A168R3V2"/>
<dbReference type="PROSITE" id="PS50012">
    <property type="entry name" value="RCC1_3"/>
    <property type="match status" value="2"/>
</dbReference>
<keyword evidence="4" id="KW-1185">Reference proteome</keyword>
<gene>
    <name evidence="3" type="primary">ABSGL_11930.1 scaffold 12357</name>
</gene>
<dbReference type="Pfam" id="PF13540">
    <property type="entry name" value="RCC1_2"/>
    <property type="match status" value="1"/>
</dbReference>
<dbReference type="InterPro" id="IPR000408">
    <property type="entry name" value="Reg_chr_condens"/>
</dbReference>
<feature type="repeat" description="RCC1" evidence="2">
    <location>
        <begin position="237"/>
        <end position="306"/>
    </location>
</feature>
<keyword evidence="1" id="KW-0677">Repeat</keyword>
<dbReference type="Gene3D" id="2.130.10.30">
    <property type="entry name" value="Regulator of chromosome condensation 1/beta-lactamase-inhibitor protein II"/>
    <property type="match status" value="1"/>
</dbReference>
<dbReference type="InterPro" id="IPR051709">
    <property type="entry name" value="Ub-ligase/GTPase-reg"/>
</dbReference>
<dbReference type="OMA" id="CHTHTSR"/>
<dbReference type="InterPro" id="IPR009091">
    <property type="entry name" value="RCC1/BLIP-II"/>
</dbReference>
<dbReference type="InParanoid" id="A0A168R3V2"/>
<evidence type="ECO:0000313" key="3">
    <source>
        <dbReference type="EMBL" id="SAM06054.1"/>
    </source>
</evidence>
<name>A0A168R3V2_ABSGL</name>
<proteinExistence type="predicted"/>
<protein>
    <submittedName>
        <fullName evidence="3">Uncharacterized protein</fullName>
    </submittedName>
</protein>
<dbReference type="Proteomes" id="UP000078561">
    <property type="component" value="Unassembled WGS sequence"/>
</dbReference>
<evidence type="ECO:0000256" key="1">
    <source>
        <dbReference type="ARBA" id="ARBA00022737"/>
    </source>
</evidence>
<dbReference type="PANTHER" id="PTHR45622">
    <property type="entry name" value="UBIQUITIN-PROTEIN LIGASE E3A-RELATED"/>
    <property type="match status" value="1"/>
</dbReference>
<dbReference type="OrthoDB" id="5370059at2759"/>
<dbReference type="PRINTS" id="PR00633">
    <property type="entry name" value="RCCNDNSATION"/>
</dbReference>
<dbReference type="STRING" id="4829.A0A168R3V2"/>
<dbReference type="SUPFAM" id="SSF50985">
    <property type="entry name" value="RCC1/BLIP-II"/>
    <property type="match status" value="1"/>
</dbReference>
<sequence>MDSINNHTLHAFGFNAYGQISQQPLTKVQDTHRTVTRVLMAAWESTFVLTKQGVIELWGYSNAQHEELVAHWNNKELMGNKKIRCIFGDLQLGLGTIDDAGNVLWWGLGRKSVLLGNNIKDAGFCAGLNGLFLLSVDGKVTQYERDQWDHPKVLDIPTVESMAVSTTHVLFGVNGSAPVFGLGSNRMGQLGMDTSTTQHVDQPTRVDFFDGLGMMGAGSSGVKVACGSFHSAVVLHNDLYTFGWNDRGMIGWGTLTGQEEHDDSASLLDSSGIRLASFAGDGGQEADVSVDQVACGTAHTVAIDVSGSAWTCGSDKYSQLGRSLTTTDDYDDCFRRCSTINGKVTDSQAGPWCTFLQT</sequence>
<accession>A0A168R3V2</accession>
<evidence type="ECO:0000256" key="2">
    <source>
        <dbReference type="PROSITE-ProRule" id="PRU00235"/>
    </source>
</evidence>
<organism evidence="3">
    <name type="scientific">Absidia glauca</name>
    <name type="common">Pin mould</name>
    <dbReference type="NCBI Taxonomy" id="4829"/>
    <lineage>
        <taxon>Eukaryota</taxon>
        <taxon>Fungi</taxon>
        <taxon>Fungi incertae sedis</taxon>
        <taxon>Mucoromycota</taxon>
        <taxon>Mucoromycotina</taxon>
        <taxon>Mucoromycetes</taxon>
        <taxon>Mucorales</taxon>
        <taxon>Cunninghamellaceae</taxon>
        <taxon>Absidia</taxon>
    </lineage>
</organism>
<feature type="repeat" description="RCC1" evidence="2">
    <location>
        <begin position="177"/>
        <end position="237"/>
    </location>
</feature>
<evidence type="ECO:0000313" key="4">
    <source>
        <dbReference type="Proteomes" id="UP000078561"/>
    </source>
</evidence>
<reference evidence="3" key="1">
    <citation type="submission" date="2016-04" db="EMBL/GenBank/DDBJ databases">
        <authorList>
            <person name="Evans L.H."/>
            <person name="Alamgir A."/>
            <person name="Owens N."/>
            <person name="Weber N.D."/>
            <person name="Virtaneva K."/>
            <person name="Barbian K."/>
            <person name="Babar A."/>
            <person name="Rosenke K."/>
        </authorList>
    </citation>
    <scope>NUCLEOTIDE SEQUENCE [LARGE SCALE GENOMIC DNA]</scope>
    <source>
        <strain evidence="3">CBS 101.48</strain>
    </source>
</reference>
<dbReference type="PANTHER" id="PTHR45622:SF58">
    <property type="entry name" value="REGULATOR OF CHROMOSOME CONDENSATION DOMAIN-CONTAINING PROTEIN"/>
    <property type="match status" value="1"/>
</dbReference>